<dbReference type="InterPro" id="IPR008949">
    <property type="entry name" value="Isoprenoid_synthase_dom_sf"/>
</dbReference>
<dbReference type="RefSeq" id="WP_346137193.1">
    <property type="nucleotide sequence ID" value="NZ_BAABBE010000070.1"/>
</dbReference>
<dbReference type="EMBL" id="BAABBE010000070">
    <property type="protein sequence ID" value="GAA3688480.1"/>
    <property type="molecule type" value="Genomic_DNA"/>
</dbReference>
<reference evidence="5" key="1">
    <citation type="journal article" date="2019" name="Int. J. Syst. Evol. Microbiol.">
        <title>The Global Catalogue of Microorganisms (GCM) 10K type strain sequencing project: providing services to taxonomists for standard genome sequencing and annotation.</title>
        <authorList>
            <consortium name="The Broad Institute Genomics Platform"/>
            <consortium name="The Broad Institute Genome Sequencing Center for Infectious Disease"/>
            <person name="Wu L."/>
            <person name="Ma J."/>
        </authorList>
    </citation>
    <scope>NUCLEOTIDE SEQUENCE [LARGE SCALE GENOMIC DNA]</scope>
    <source>
        <strain evidence="5">JCM 17494</strain>
    </source>
</reference>
<feature type="compositionally biased region" description="Polar residues" evidence="3">
    <location>
        <begin position="7"/>
        <end position="22"/>
    </location>
</feature>
<dbReference type="Pfam" id="PF19086">
    <property type="entry name" value="Terpene_syn_C_2"/>
    <property type="match status" value="1"/>
</dbReference>
<keyword evidence="1 2" id="KW-0456">Lyase</keyword>
<dbReference type="Proteomes" id="UP001500711">
    <property type="component" value="Unassembled WGS sequence"/>
</dbReference>
<organism evidence="4 5">
    <name type="scientific">Lentzea roselyniae</name>
    <dbReference type="NCBI Taxonomy" id="531940"/>
    <lineage>
        <taxon>Bacteria</taxon>
        <taxon>Bacillati</taxon>
        <taxon>Actinomycetota</taxon>
        <taxon>Actinomycetes</taxon>
        <taxon>Pseudonocardiales</taxon>
        <taxon>Pseudonocardiaceae</taxon>
        <taxon>Lentzea</taxon>
    </lineage>
</organism>
<evidence type="ECO:0000313" key="5">
    <source>
        <dbReference type="Proteomes" id="UP001500711"/>
    </source>
</evidence>
<proteinExistence type="inferred from homology"/>
<dbReference type="InterPro" id="IPR034686">
    <property type="entry name" value="Terpene_cyclase-like_2"/>
</dbReference>
<dbReference type="EC" id="4.2.3.-" evidence="2"/>
<evidence type="ECO:0000256" key="1">
    <source>
        <dbReference type="ARBA" id="ARBA00023239"/>
    </source>
</evidence>
<sequence>MVHAGHNAQNRPDSECSDASRTVPATTRLAVVENEFTRHWHPYRWQLRETTLQWIVEQRLISDDVVNTYSEDLLCYTDLIAGYYVGDSSSVVQAIADFSAWFFLWDDRHSIDVRHRRDQQWWQLSAELRQSLRHPAQHRDHPEPLVAAFADSVGRIFGQLGQAWDERFAEHMDGIFVAYDREYRNLIVNQVPTVADYLQLRRWTFGHDVWIDLLELTAGCELPPSIQLDDTYQRAAHASQEFASSYNDLCSMPKEIAAGDIHNLGICFMHHEGLDEEQAQAAVRLHVIDCITRFGQAESEIPALWNAGRCTRKIRTAVESCVFNMRNWISSTYWFHHESSRYRPQDWDNPAWPPYLNTGGVS</sequence>
<comment type="caution">
    <text evidence="4">The sequence shown here is derived from an EMBL/GenBank/DDBJ whole genome shotgun (WGS) entry which is preliminary data.</text>
</comment>
<evidence type="ECO:0000313" key="4">
    <source>
        <dbReference type="EMBL" id="GAA3688480.1"/>
    </source>
</evidence>
<keyword evidence="2" id="KW-0460">Magnesium</keyword>
<keyword evidence="2" id="KW-0479">Metal-binding</keyword>
<keyword evidence="5" id="KW-1185">Reference proteome</keyword>
<comment type="cofactor">
    <cofactor evidence="2">
        <name>Mg(2+)</name>
        <dbReference type="ChEBI" id="CHEBI:18420"/>
    </cofactor>
</comment>
<gene>
    <name evidence="4" type="ORF">GCM10022267_89040</name>
</gene>
<accession>A0ABP7CE19</accession>
<dbReference type="PANTHER" id="PTHR35201:SF4">
    <property type="entry name" value="BETA-PINACENE SYNTHASE-RELATED"/>
    <property type="match status" value="1"/>
</dbReference>
<dbReference type="SFLD" id="SFLDS00005">
    <property type="entry name" value="Isoprenoid_Synthase_Type_I"/>
    <property type="match status" value="1"/>
</dbReference>
<dbReference type="PANTHER" id="PTHR35201">
    <property type="entry name" value="TERPENE SYNTHASE"/>
    <property type="match status" value="1"/>
</dbReference>
<evidence type="ECO:0000256" key="3">
    <source>
        <dbReference type="SAM" id="MobiDB-lite"/>
    </source>
</evidence>
<feature type="region of interest" description="Disordered" evidence="3">
    <location>
        <begin position="1"/>
        <end position="22"/>
    </location>
</feature>
<name>A0ABP7CE19_9PSEU</name>
<protein>
    <recommendedName>
        <fullName evidence="2">Terpene synthase</fullName>
        <ecNumber evidence="2">4.2.3.-</ecNumber>
    </recommendedName>
</protein>
<dbReference type="SUPFAM" id="SSF48576">
    <property type="entry name" value="Terpenoid synthases"/>
    <property type="match status" value="1"/>
</dbReference>
<dbReference type="SFLD" id="SFLDG01020">
    <property type="entry name" value="Terpene_Cyclase_Like_2"/>
    <property type="match status" value="1"/>
</dbReference>
<dbReference type="Gene3D" id="1.10.600.10">
    <property type="entry name" value="Farnesyl Diphosphate Synthase"/>
    <property type="match status" value="1"/>
</dbReference>
<evidence type="ECO:0000256" key="2">
    <source>
        <dbReference type="RuleBase" id="RU366034"/>
    </source>
</evidence>
<comment type="similarity">
    <text evidence="2">Belongs to the terpene synthase family.</text>
</comment>